<name>A0A0N5BIP2_STREA</name>
<feature type="transmembrane region" description="Helical" evidence="1">
    <location>
        <begin position="12"/>
        <end position="40"/>
    </location>
</feature>
<proteinExistence type="predicted"/>
<protein>
    <submittedName>
        <fullName evidence="3">Uncharacterized protein</fullName>
    </submittedName>
</protein>
<organism evidence="2 3">
    <name type="scientific">Strongyloides papillosus</name>
    <name type="common">Intestinal threadworm</name>
    <dbReference type="NCBI Taxonomy" id="174720"/>
    <lineage>
        <taxon>Eukaryota</taxon>
        <taxon>Metazoa</taxon>
        <taxon>Ecdysozoa</taxon>
        <taxon>Nematoda</taxon>
        <taxon>Chromadorea</taxon>
        <taxon>Rhabditida</taxon>
        <taxon>Tylenchina</taxon>
        <taxon>Panagrolaimomorpha</taxon>
        <taxon>Strongyloidoidea</taxon>
        <taxon>Strongyloididae</taxon>
        <taxon>Strongyloides</taxon>
    </lineage>
</organism>
<reference evidence="3" key="1">
    <citation type="submission" date="2017-02" db="UniProtKB">
        <authorList>
            <consortium name="WormBaseParasite"/>
        </authorList>
    </citation>
    <scope>IDENTIFICATION</scope>
</reference>
<keyword evidence="2" id="KW-1185">Reference proteome</keyword>
<keyword evidence="1" id="KW-0472">Membrane</keyword>
<keyword evidence="1" id="KW-1133">Transmembrane helix</keyword>
<dbReference type="WBParaSite" id="SPAL_0000582200.1">
    <property type="protein sequence ID" value="SPAL_0000582200.1"/>
    <property type="gene ID" value="SPAL_0000582200"/>
</dbReference>
<dbReference type="AlphaFoldDB" id="A0A0N5BIP2"/>
<evidence type="ECO:0000256" key="1">
    <source>
        <dbReference type="SAM" id="Phobius"/>
    </source>
</evidence>
<sequence>MSGQLSIEVRFITSYLIVFFVVMVLLHLTHLVCVGLNYFFQKKFMAKSQATQERAVAVNNTTSEDLESGQRDGGGPQQLMFPGEGSPTALVDGFQQPTIVFPPPVAGSYYPLQTQVPLQIPMFAQVLRALMQECCDAVPLPAYHKHPQDCFKHPE</sequence>
<keyword evidence="1" id="KW-0812">Transmembrane</keyword>
<evidence type="ECO:0000313" key="2">
    <source>
        <dbReference type="Proteomes" id="UP000046392"/>
    </source>
</evidence>
<accession>A0A0N5BIP2</accession>
<dbReference type="Proteomes" id="UP000046392">
    <property type="component" value="Unplaced"/>
</dbReference>
<evidence type="ECO:0000313" key="3">
    <source>
        <dbReference type="WBParaSite" id="SPAL_0000582200.1"/>
    </source>
</evidence>